<keyword evidence="1" id="KW-0472">Membrane</keyword>
<gene>
    <name evidence="2" type="ORF">IHV25_02980</name>
</gene>
<keyword evidence="1" id="KW-0812">Transmembrane</keyword>
<name>A0A8J7CQA0_9PROT</name>
<proteinExistence type="predicted"/>
<dbReference type="RefSeq" id="WP_192533495.1">
    <property type="nucleotide sequence ID" value="NZ_JACZHT010000001.1"/>
</dbReference>
<protein>
    <submittedName>
        <fullName evidence="2">Uncharacterized protein</fullName>
    </submittedName>
</protein>
<sequence length="109" mass="12063">MIVGRVIAYLLMALATLTGLGEAFLYLTGENLARLYTSDLWIIFVGPLPAVEMESGGLAPWLLSLLEWPAWVVCGLTGIGLHVFLSTLGHLRRFPKRSSRSGYNVRHYS</sequence>
<evidence type="ECO:0000313" key="2">
    <source>
        <dbReference type="EMBL" id="MBE1236615.1"/>
    </source>
</evidence>
<dbReference type="Proteomes" id="UP000631034">
    <property type="component" value="Unassembled WGS sequence"/>
</dbReference>
<reference evidence="2" key="1">
    <citation type="submission" date="2020-10" db="EMBL/GenBank/DDBJ databases">
        <title>Genome sequence of the unusual species of purple photosynthetic bacteria, Phaeovibrio sulfidiphilus DSM 23193, type strain.</title>
        <authorList>
            <person name="Kyndt J.A."/>
            <person name="Meyer T.E."/>
        </authorList>
    </citation>
    <scope>NUCLEOTIDE SEQUENCE</scope>
    <source>
        <strain evidence="2">DSM 23193</strain>
    </source>
</reference>
<organism evidence="2 3">
    <name type="scientific">Phaeovibrio sulfidiphilus</name>
    <dbReference type="NCBI Taxonomy" id="1220600"/>
    <lineage>
        <taxon>Bacteria</taxon>
        <taxon>Pseudomonadati</taxon>
        <taxon>Pseudomonadota</taxon>
        <taxon>Alphaproteobacteria</taxon>
        <taxon>Rhodospirillales</taxon>
        <taxon>Rhodospirillaceae</taxon>
        <taxon>Phaeovibrio</taxon>
    </lineage>
</organism>
<feature type="transmembrane region" description="Helical" evidence="1">
    <location>
        <begin position="68"/>
        <end position="91"/>
    </location>
</feature>
<dbReference type="AlphaFoldDB" id="A0A8J7CQA0"/>
<keyword evidence="3" id="KW-1185">Reference proteome</keyword>
<accession>A0A8J7CQA0</accession>
<evidence type="ECO:0000313" key="3">
    <source>
        <dbReference type="Proteomes" id="UP000631034"/>
    </source>
</evidence>
<evidence type="ECO:0000256" key="1">
    <source>
        <dbReference type="SAM" id="Phobius"/>
    </source>
</evidence>
<comment type="caution">
    <text evidence="2">The sequence shown here is derived from an EMBL/GenBank/DDBJ whole genome shotgun (WGS) entry which is preliminary data.</text>
</comment>
<dbReference type="EMBL" id="JACZHT010000001">
    <property type="protein sequence ID" value="MBE1236615.1"/>
    <property type="molecule type" value="Genomic_DNA"/>
</dbReference>
<keyword evidence="1" id="KW-1133">Transmembrane helix</keyword>
<feature type="transmembrane region" description="Helical" evidence="1">
    <location>
        <begin position="6"/>
        <end position="28"/>
    </location>
</feature>